<keyword evidence="4" id="KW-0808">Transferase</keyword>
<keyword evidence="8 10" id="KW-0333">Golgi apparatus</keyword>
<feature type="compositionally biased region" description="Polar residues" evidence="11">
    <location>
        <begin position="96"/>
        <end position="107"/>
    </location>
</feature>
<keyword evidence="6" id="KW-0735">Signal-anchor</keyword>
<evidence type="ECO:0000256" key="9">
    <source>
        <dbReference type="ARBA" id="ARBA00023136"/>
    </source>
</evidence>
<sequence>MDIMTEWLPRVQMRKYLALCLFGFLAIISFIYSNIQFSKVPNEIASQSLAQYLARVDQKSVALVDPVHKSSLLSVNAAATQYFSIMDAQLRKVAGNSTPPAEQSLHNGTVGDKTEMKVPPVEDDKTEFRYALHKSNNFSDHFEPFPFLVEPRICKERRPAKIVIYVGSPVTADDIVRRSIIRNSWAADAKKLGIETVFSTGRDSEAVDANHTGDVAVAIEENKLFGDILMVNYRDRWDHLILKWWTDSDYHAVHCDHIPFMAVADSDSVVLVKEFSEFLDKYGNEYVDDLGCSVLTGLAASRVESDRYYVSEHQWPNKTLPPHCHGAFIMASAKTARKMSEAVPILGIDYVSSFKVYDVVLTSIAQIAHVKMRELDGFYYSLPYNAAKNICASSMTVIHSIKPPAIIPAFLEYRLVFCALLFAYSAYCLPVTVASK</sequence>
<comment type="subcellular location">
    <subcellularLocation>
        <location evidence="1 10">Golgi apparatus membrane</location>
        <topology evidence="1 10">Single-pass type II membrane protein</topology>
    </subcellularLocation>
</comment>
<dbReference type="WBParaSite" id="TCNE_0000865201-mRNA-1">
    <property type="protein sequence ID" value="TCNE_0000865201-mRNA-1"/>
    <property type="gene ID" value="TCNE_0000865201"/>
</dbReference>
<keyword evidence="7" id="KW-1133">Transmembrane helix</keyword>
<dbReference type="Pfam" id="PF01762">
    <property type="entry name" value="Galactosyl_T"/>
    <property type="match status" value="1"/>
</dbReference>
<dbReference type="GO" id="GO:0016758">
    <property type="term" value="F:hexosyltransferase activity"/>
    <property type="evidence" value="ECO:0007669"/>
    <property type="project" value="InterPro"/>
</dbReference>
<evidence type="ECO:0000256" key="5">
    <source>
        <dbReference type="ARBA" id="ARBA00022692"/>
    </source>
</evidence>
<dbReference type="EC" id="2.4.1.-" evidence="10"/>
<keyword evidence="5" id="KW-0812">Transmembrane</keyword>
<dbReference type="Gene3D" id="3.90.550.50">
    <property type="match status" value="1"/>
</dbReference>
<keyword evidence="13" id="KW-1185">Reference proteome</keyword>
<evidence type="ECO:0000256" key="8">
    <source>
        <dbReference type="ARBA" id="ARBA00023034"/>
    </source>
</evidence>
<organism evidence="13 14">
    <name type="scientific">Toxocara canis</name>
    <name type="common">Canine roundworm</name>
    <dbReference type="NCBI Taxonomy" id="6265"/>
    <lineage>
        <taxon>Eukaryota</taxon>
        <taxon>Metazoa</taxon>
        <taxon>Ecdysozoa</taxon>
        <taxon>Nematoda</taxon>
        <taxon>Chromadorea</taxon>
        <taxon>Rhabditida</taxon>
        <taxon>Spirurina</taxon>
        <taxon>Ascaridomorpha</taxon>
        <taxon>Ascaridoidea</taxon>
        <taxon>Toxocaridae</taxon>
        <taxon>Toxocara</taxon>
    </lineage>
</organism>
<keyword evidence="3 10" id="KW-0328">Glycosyltransferase</keyword>
<evidence type="ECO:0000313" key="14">
    <source>
        <dbReference type="WBParaSite" id="TCNE_0000865201-mRNA-1"/>
    </source>
</evidence>
<dbReference type="PANTHER" id="PTHR11214:SF3">
    <property type="entry name" value="BETA-1,3-GALACTOSYLTRANSFERASE 6"/>
    <property type="match status" value="1"/>
</dbReference>
<evidence type="ECO:0000256" key="1">
    <source>
        <dbReference type="ARBA" id="ARBA00004323"/>
    </source>
</evidence>
<reference evidence="14" key="1">
    <citation type="submission" date="2016-06" db="UniProtKB">
        <authorList>
            <consortium name="WormBaseParasite"/>
        </authorList>
    </citation>
    <scope>IDENTIFICATION</scope>
</reference>
<dbReference type="AlphaFoldDB" id="A0A183UJI2"/>
<protein>
    <recommendedName>
        <fullName evidence="10">Hexosyltransferase</fullName>
        <ecNumber evidence="10">2.4.1.-</ecNumber>
    </recommendedName>
</protein>
<proteinExistence type="inferred from homology"/>
<evidence type="ECO:0000256" key="4">
    <source>
        <dbReference type="ARBA" id="ARBA00022679"/>
    </source>
</evidence>
<dbReference type="InterPro" id="IPR002659">
    <property type="entry name" value="Glyco_trans_31"/>
</dbReference>
<comment type="similarity">
    <text evidence="2 10">Belongs to the glycosyltransferase 31 family.</text>
</comment>
<feature type="region of interest" description="Disordered" evidence="11">
    <location>
        <begin position="96"/>
        <end position="115"/>
    </location>
</feature>
<gene>
    <name evidence="12" type="ORF">TCNE_LOCUS8652</name>
</gene>
<dbReference type="GO" id="GO:0006493">
    <property type="term" value="P:protein O-linked glycosylation"/>
    <property type="evidence" value="ECO:0007669"/>
    <property type="project" value="TreeGrafter"/>
</dbReference>
<evidence type="ECO:0000256" key="11">
    <source>
        <dbReference type="SAM" id="MobiDB-lite"/>
    </source>
</evidence>
<dbReference type="PANTHER" id="PTHR11214">
    <property type="entry name" value="BETA-1,3-N-ACETYLGLUCOSAMINYLTRANSFERASE"/>
    <property type="match status" value="1"/>
</dbReference>
<evidence type="ECO:0000256" key="6">
    <source>
        <dbReference type="ARBA" id="ARBA00022968"/>
    </source>
</evidence>
<dbReference type="EMBL" id="UYWY01019963">
    <property type="protein sequence ID" value="VDM39973.1"/>
    <property type="molecule type" value="Genomic_DNA"/>
</dbReference>
<reference evidence="12 13" key="2">
    <citation type="submission" date="2018-11" db="EMBL/GenBank/DDBJ databases">
        <authorList>
            <consortium name="Pathogen Informatics"/>
        </authorList>
    </citation>
    <scope>NUCLEOTIDE SEQUENCE [LARGE SCALE GENOMIC DNA]</scope>
</reference>
<evidence type="ECO:0000256" key="2">
    <source>
        <dbReference type="ARBA" id="ARBA00008661"/>
    </source>
</evidence>
<evidence type="ECO:0000256" key="3">
    <source>
        <dbReference type="ARBA" id="ARBA00022676"/>
    </source>
</evidence>
<dbReference type="Proteomes" id="UP000050794">
    <property type="component" value="Unassembled WGS sequence"/>
</dbReference>
<evidence type="ECO:0000256" key="10">
    <source>
        <dbReference type="RuleBase" id="RU363063"/>
    </source>
</evidence>
<evidence type="ECO:0000313" key="12">
    <source>
        <dbReference type="EMBL" id="VDM39973.1"/>
    </source>
</evidence>
<evidence type="ECO:0000256" key="7">
    <source>
        <dbReference type="ARBA" id="ARBA00022989"/>
    </source>
</evidence>
<accession>A0A183UJI2</accession>
<evidence type="ECO:0000313" key="13">
    <source>
        <dbReference type="Proteomes" id="UP000050794"/>
    </source>
</evidence>
<name>A0A183UJI2_TOXCA</name>
<dbReference type="GO" id="GO:0000139">
    <property type="term" value="C:Golgi membrane"/>
    <property type="evidence" value="ECO:0007669"/>
    <property type="project" value="UniProtKB-SubCell"/>
</dbReference>
<keyword evidence="9" id="KW-0472">Membrane</keyword>